<sequence length="237" mass="29032">MFQLFIVFHKKIFDDCYKNIPNDLLYQYFTFVAVNKTIPKEYTKDKYKIINEWELSIYDDSFQLLGYNENSAIYHIYANKLHKKYKHIGFFQYDMIFNDNIVNFLINRLEKEESIYFSLDTYDFNFCSYRTWNEPRTMEYIIQDYEKYFGIYFDRTKKYPLCNSFIIEVGIYEKIMGWVIQLYKKLYPWCIQPPNRTHFGHIGGIYERIMAYAIGCENLKQINLNISHDNNYKKFCY</sequence>
<organism evidence="1">
    <name type="scientific">viral metagenome</name>
    <dbReference type="NCBI Taxonomy" id="1070528"/>
    <lineage>
        <taxon>unclassified sequences</taxon>
        <taxon>metagenomes</taxon>
        <taxon>organismal metagenomes</taxon>
    </lineage>
</organism>
<protein>
    <submittedName>
        <fullName evidence="1">Uncharacterized protein</fullName>
    </submittedName>
</protein>
<proteinExistence type="predicted"/>
<accession>A0A6C0HDE2</accession>
<evidence type="ECO:0000313" key="1">
    <source>
        <dbReference type="EMBL" id="QHT78464.1"/>
    </source>
</evidence>
<dbReference type="AlphaFoldDB" id="A0A6C0HDE2"/>
<reference evidence="1" key="1">
    <citation type="journal article" date="2020" name="Nature">
        <title>Giant virus diversity and host interactions through global metagenomics.</title>
        <authorList>
            <person name="Schulz F."/>
            <person name="Roux S."/>
            <person name="Paez-Espino D."/>
            <person name="Jungbluth S."/>
            <person name="Walsh D.A."/>
            <person name="Denef V.J."/>
            <person name="McMahon K.D."/>
            <person name="Konstantinidis K.T."/>
            <person name="Eloe-Fadrosh E.A."/>
            <person name="Kyrpides N.C."/>
            <person name="Woyke T."/>
        </authorList>
    </citation>
    <scope>NUCLEOTIDE SEQUENCE</scope>
    <source>
        <strain evidence="1">GVMAG-M-3300023179-91</strain>
    </source>
</reference>
<name>A0A6C0HDE2_9ZZZZ</name>
<dbReference type="EMBL" id="MN739932">
    <property type="protein sequence ID" value="QHT78464.1"/>
    <property type="molecule type" value="Genomic_DNA"/>
</dbReference>